<sequence length="39" mass="4081">MGHGAWALFILPVPSPQSPVPSPQSPVPSLLNSQSQCQP</sequence>
<organism evidence="2 3">
    <name type="scientific">Nostoc sphaeroides CCNUC1</name>
    <dbReference type="NCBI Taxonomy" id="2653204"/>
    <lineage>
        <taxon>Bacteria</taxon>
        <taxon>Bacillati</taxon>
        <taxon>Cyanobacteriota</taxon>
        <taxon>Cyanophyceae</taxon>
        <taxon>Nostocales</taxon>
        <taxon>Nostocaceae</taxon>
        <taxon>Nostoc</taxon>
    </lineage>
</organism>
<proteinExistence type="predicted"/>
<protein>
    <submittedName>
        <fullName evidence="2">Uncharacterized protein</fullName>
    </submittedName>
</protein>
<dbReference type="Proteomes" id="UP000326678">
    <property type="component" value="Chromosome Gxm1"/>
</dbReference>
<evidence type="ECO:0000313" key="3">
    <source>
        <dbReference type="Proteomes" id="UP000326678"/>
    </source>
</evidence>
<dbReference type="EMBL" id="CP045226">
    <property type="protein sequence ID" value="QFS46587.1"/>
    <property type="molecule type" value="Genomic_DNA"/>
</dbReference>
<name>A0A5P8W1I4_9NOSO</name>
<feature type="compositionally biased region" description="Low complexity" evidence="1">
    <location>
        <begin position="27"/>
        <end position="39"/>
    </location>
</feature>
<dbReference type="KEGG" id="nsh:GXM_04068"/>
<evidence type="ECO:0000313" key="2">
    <source>
        <dbReference type="EMBL" id="QFS46587.1"/>
    </source>
</evidence>
<feature type="region of interest" description="Disordered" evidence="1">
    <location>
        <begin position="15"/>
        <end position="39"/>
    </location>
</feature>
<feature type="compositionally biased region" description="Pro residues" evidence="1">
    <location>
        <begin position="15"/>
        <end position="26"/>
    </location>
</feature>
<accession>A0A5P8W1I4</accession>
<reference evidence="2 3" key="1">
    <citation type="submission" date="2019-10" db="EMBL/GenBank/DDBJ databases">
        <title>Genomic and transcriptomic insights into the perfect genentic adaptation of a filamentous nitrogen-fixing cyanobacterium to rice fields.</title>
        <authorList>
            <person name="Chen Z."/>
        </authorList>
    </citation>
    <scope>NUCLEOTIDE SEQUENCE [LARGE SCALE GENOMIC DNA]</scope>
    <source>
        <strain evidence="2">CCNUC1</strain>
    </source>
</reference>
<gene>
    <name evidence="2" type="ORF">GXM_04068</name>
</gene>
<keyword evidence="3" id="KW-1185">Reference proteome</keyword>
<dbReference type="AlphaFoldDB" id="A0A5P8W1I4"/>
<evidence type="ECO:0000256" key="1">
    <source>
        <dbReference type="SAM" id="MobiDB-lite"/>
    </source>
</evidence>